<name>A0A2P2LSI1_RHIMU</name>
<reference evidence="1" key="1">
    <citation type="submission" date="2018-02" db="EMBL/GenBank/DDBJ databases">
        <title>Rhizophora mucronata_Transcriptome.</title>
        <authorList>
            <person name="Meera S.P."/>
            <person name="Sreeshan A."/>
            <person name="Augustine A."/>
        </authorList>
    </citation>
    <scope>NUCLEOTIDE SEQUENCE</scope>
    <source>
        <tissue evidence="1">Leaf</tissue>
    </source>
</reference>
<dbReference type="EMBL" id="GGEC01040455">
    <property type="protein sequence ID" value="MBX20939.1"/>
    <property type="molecule type" value="Transcribed_RNA"/>
</dbReference>
<evidence type="ECO:0000313" key="1">
    <source>
        <dbReference type="EMBL" id="MBX20939.1"/>
    </source>
</evidence>
<organism evidence="1">
    <name type="scientific">Rhizophora mucronata</name>
    <name type="common">Asiatic mangrove</name>
    <dbReference type="NCBI Taxonomy" id="61149"/>
    <lineage>
        <taxon>Eukaryota</taxon>
        <taxon>Viridiplantae</taxon>
        <taxon>Streptophyta</taxon>
        <taxon>Embryophyta</taxon>
        <taxon>Tracheophyta</taxon>
        <taxon>Spermatophyta</taxon>
        <taxon>Magnoliopsida</taxon>
        <taxon>eudicotyledons</taxon>
        <taxon>Gunneridae</taxon>
        <taxon>Pentapetalae</taxon>
        <taxon>rosids</taxon>
        <taxon>fabids</taxon>
        <taxon>Malpighiales</taxon>
        <taxon>Rhizophoraceae</taxon>
        <taxon>Rhizophora</taxon>
    </lineage>
</organism>
<dbReference type="AlphaFoldDB" id="A0A2P2LSI1"/>
<accession>A0A2P2LSI1</accession>
<protein>
    <submittedName>
        <fullName evidence="1">Uncharacterized protein</fullName>
    </submittedName>
</protein>
<sequence>MLGLPGYIGPEEQWPVIPPLLGAGSGRCSVKPASRITLHFRGRGALGLRPDYRAQLSTWSGQADN</sequence>
<proteinExistence type="predicted"/>
<dbReference type="AntiFam" id="ANF00039">
    <property type="entry name" value="Antisense to SRP RNA"/>
</dbReference>